<gene>
    <name evidence="2" type="ORF">KOR42_33660</name>
</gene>
<evidence type="ECO:0000313" key="2">
    <source>
        <dbReference type="EMBL" id="TWT51892.1"/>
    </source>
</evidence>
<dbReference type="AlphaFoldDB" id="A0A5C5WQ07"/>
<dbReference type="Pfam" id="PF05117">
    <property type="entry name" value="DUF695"/>
    <property type="match status" value="1"/>
</dbReference>
<proteinExistence type="predicted"/>
<reference evidence="2 3" key="1">
    <citation type="submission" date="2019-02" db="EMBL/GenBank/DDBJ databases">
        <title>Deep-cultivation of Planctomycetes and their phenomic and genomic characterization uncovers novel biology.</title>
        <authorList>
            <person name="Wiegand S."/>
            <person name="Jogler M."/>
            <person name="Boedeker C."/>
            <person name="Pinto D."/>
            <person name="Vollmers J."/>
            <person name="Rivas-Marin E."/>
            <person name="Kohn T."/>
            <person name="Peeters S.H."/>
            <person name="Heuer A."/>
            <person name="Rast P."/>
            <person name="Oberbeckmann S."/>
            <person name="Bunk B."/>
            <person name="Jeske O."/>
            <person name="Meyerdierks A."/>
            <person name="Storesund J.E."/>
            <person name="Kallscheuer N."/>
            <person name="Luecker S."/>
            <person name="Lage O.M."/>
            <person name="Pohl T."/>
            <person name="Merkel B.J."/>
            <person name="Hornburger P."/>
            <person name="Mueller R.-W."/>
            <person name="Bruemmer F."/>
            <person name="Labrenz M."/>
            <person name="Spormann A.M."/>
            <person name="Op Den Camp H."/>
            <person name="Overmann J."/>
            <person name="Amann R."/>
            <person name="Jetten M.S.M."/>
            <person name="Mascher T."/>
            <person name="Medema M.H."/>
            <person name="Devos D.P."/>
            <person name="Kaster A.-K."/>
            <person name="Ovreas L."/>
            <person name="Rohde M."/>
            <person name="Galperin M.Y."/>
            <person name="Jogler C."/>
        </authorList>
    </citation>
    <scope>NUCLEOTIDE SEQUENCE [LARGE SCALE GENOMIC DNA]</scope>
    <source>
        <strain evidence="2 3">KOR42</strain>
    </source>
</reference>
<evidence type="ECO:0000313" key="3">
    <source>
        <dbReference type="Proteomes" id="UP000317243"/>
    </source>
</evidence>
<dbReference type="Proteomes" id="UP000317243">
    <property type="component" value="Unassembled WGS sequence"/>
</dbReference>
<comment type="caution">
    <text evidence="2">The sequence shown here is derived from an EMBL/GenBank/DDBJ whole genome shotgun (WGS) entry which is preliminary data.</text>
</comment>
<sequence length="155" mass="18089">MKEYRVAIPQEDLYLIDFSQEGQPGVGVVNAALHQFEPKVVFSWHLSVMIEFADLIDNGMPSKSERELVDPFCDRVDSLIKGTDGKRPNALFLARLTWNETRELIWRVHDPEAADGILQGIIEEHQFPRPFNYEMEHDPEWEKTKWHLKDAESNR</sequence>
<organism evidence="2 3">
    <name type="scientific">Thalassoglobus neptunius</name>
    <dbReference type="NCBI Taxonomy" id="1938619"/>
    <lineage>
        <taxon>Bacteria</taxon>
        <taxon>Pseudomonadati</taxon>
        <taxon>Planctomycetota</taxon>
        <taxon>Planctomycetia</taxon>
        <taxon>Planctomycetales</taxon>
        <taxon>Planctomycetaceae</taxon>
        <taxon>Thalassoglobus</taxon>
    </lineage>
</organism>
<protein>
    <recommendedName>
        <fullName evidence="1">DUF695 domain-containing protein</fullName>
    </recommendedName>
</protein>
<dbReference type="RefSeq" id="WP_197441246.1">
    <property type="nucleotide sequence ID" value="NZ_SIHI01000010.1"/>
</dbReference>
<name>A0A5C5WQ07_9PLAN</name>
<feature type="domain" description="DUF695" evidence="1">
    <location>
        <begin position="22"/>
        <end position="142"/>
    </location>
</feature>
<keyword evidence="3" id="KW-1185">Reference proteome</keyword>
<evidence type="ECO:0000259" key="1">
    <source>
        <dbReference type="Pfam" id="PF05117"/>
    </source>
</evidence>
<dbReference type="EMBL" id="SIHI01000010">
    <property type="protein sequence ID" value="TWT51892.1"/>
    <property type="molecule type" value="Genomic_DNA"/>
</dbReference>
<dbReference type="InterPro" id="IPR016097">
    <property type="entry name" value="DUF695"/>
</dbReference>
<accession>A0A5C5WQ07</accession>